<keyword evidence="1" id="KW-0732">Signal</keyword>
<proteinExistence type="predicted"/>
<dbReference type="EMBL" id="VFWZ01000001">
    <property type="protein sequence ID" value="TPN88686.1"/>
    <property type="molecule type" value="Genomic_DNA"/>
</dbReference>
<keyword evidence="3" id="KW-1185">Reference proteome</keyword>
<name>A0A504JCI6_9FLAO</name>
<dbReference type="AlphaFoldDB" id="A0A504JCI6"/>
<evidence type="ECO:0008006" key="4">
    <source>
        <dbReference type="Google" id="ProtNLM"/>
    </source>
</evidence>
<dbReference type="Proteomes" id="UP000315540">
    <property type="component" value="Unassembled WGS sequence"/>
</dbReference>
<feature type="signal peptide" evidence="1">
    <location>
        <begin position="1"/>
        <end position="18"/>
    </location>
</feature>
<protein>
    <recommendedName>
        <fullName evidence="4">DUF3887 domain-containing protein</fullName>
    </recommendedName>
</protein>
<feature type="chain" id="PRO_5021368016" description="DUF3887 domain-containing protein" evidence="1">
    <location>
        <begin position="19"/>
        <end position="117"/>
    </location>
</feature>
<dbReference type="RefSeq" id="WP_140588414.1">
    <property type="nucleotide sequence ID" value="NZ_VFWZ01000001.1"/>
</dbReference>
<evidence type="ECO:0000313" key="2">
    <source>
        <dbReference type="EMBL" id="TPN88686.1"/>
    </source>
</evidence>
<gene>
    <name evidence="2" type="ORF">FHK87_00290</name>
</gene>
<organism evidence="2 3">
    <name type="scientific">Aquimarina algicola</name>
    <dbReference type="NCBI Taxonomy" id="2589995"/>
    <lineage>
        <taxon>Bacteria</taxon>
        <taxon>Pseudomonadati</taxon>
        <taxon>Bacteroidota</taxon>
        <taxon>Flavobacteriia</taxon>
        <taxon>Flavobacteriales</taxon>
        <taxon>Flavobacteriaceae</taxon>
        <taxon>Aquimarina</taxon>
    </lineage>
</organism>
<sequence>MRKLTYVLLLFGFHFGFAQTDADYDKSITTAIEAFKTGDEKKVFDLFSTDLQTTLSAEKIKELLTGTVKEFGAPSGEFDFMMEEEGVKRYLIQTDVDSFMLEIKLSGDLKITSFSVH</sequence>
<accession>A0A504JCI6</accession>
<dbReference type="OrthoDB" id="1164381at2"/>
<evidence type="ECO:0000256" key="1">
    <source>
        <dbReference type="SAM" id="SignalP"/>
    </source>
</evidence>
<comment type="caution">
    <text evidence="2">The sequence shown here is derived from an EMBL/GenBank/DDBJ whole genome shotgun (WGS) entry which is preliminary data.</text>
</comment>
<evidence type="ECO:0000313" key="3">
    <source>
        <dbReference type="Proteomes" id="UP000315540"/>
    </source>
</evidence>
<reference evidence="2 3" key="1">
    <citation type="submission" date="2019-06" db="EMBL/GenBank/DDBJ databases">
        <authorList>
            <person name="Meng X."/>
        </authorList>
    </citation>
    <scope>NUCLEOTIDE SEQUENCE [LARGE SCALE GENOMIC DNA]</scope>
    <source>
        <strain evidence="2 3">M625</strain>
    </source>
</reference>